<reference evidence="4" key="1">
    <citation type="journal article" date="2019" name="Int. J. Syst. Evol. Microbiol.">
        <title>The Global Catalogue of Microorganisms (GCM) 10K type strain sequencing project: providing services to taxonomists for standard genome sequencing and annotation.</title>
        <authorList>
            <consortium name="The Broad Institute Genomics Platform"/>
            <consortium name="The Broad Institute Genome Sequencing Center for Infectious Disease"/>
            <person name="Wu L."/>
            <person name="Ma J."/>
        </authorList>
    </citation>
    <scope>NUCLEOTIDE SEQUENCE [LARGE SCALE GENOMIC DNA]</scope>
    <source>
        <strain evidence="4">CECT 8288</strain>
    </source>
</reference>
<dbReference type="PANTHER" id="PTHR46663">
    <property type="entry name" value="DIGUANYLATE CYCLASE DGCT-RELATED"/>
    <property type="match status" value="1"/>
</dbReference>
<dbReference type="Proteomes" id="UP001595710">
    <property type="component" value="Unassembled WGS sequence"/>
</dbReference>
<feature type="transmembrane region" description="Helical" evidence="1">
    <location>
        <begin position="135"/>
        <end position="154"/>
    </location>
</feature>
<sequence length="359" mass="40292">MTKQSQWLLQNKVTFLLSNGYFSVISSIVLVLAFSYAKWDMVVQSTALKAWLVLGLILAATRLTHLRVFKAQKGDVNYLFWLRSYRVLTFLSSLLYVALVYLFFGAVSPTFQVVIMFIVVGVTSAAVATHGVDRMTFRLFSHTILLSTMVILLIQPERDFNIMSGLMILFVLVVERASQQTADTMYKNFELTYSMKYRATHDPLVGLYNRSELEHQFEQQFITSPHGIALLFIDLDNFKSLNDTLGHAAGDEALKTVANAIRTQIRSDDVAARLGGDEYVVLLALDDVSIAERIASAICKDIEQSCDYDNRINKVTSSIGLAFKADSAIGFSRLLREADIACYESKSLGKNRVTTRIIE</sequence>
<evidence type="ECO:0000256" key="1">
    <source>
        <dbReference type="SAM" id="Phobius"/>
    </source>
</evidence>
<dbReference type="PROSITE" id="PS50887">
    <property type="entry name" value="GGDEF"/>
    <property type="match status" value="1"/>
</dbReference>
<keyword evidence="3" id="KW-0808">Transferase</keyword>
<dbReference type="GO" id="GO:0052621">
    <property type="term" value="F:diguanylate cyclase activity"/>
    <property type="evidence" value="ECO:0007669"/>
    <property type="project" value="UniProtKB-EC"/>
</dbReference>
<keyword evidence="4" id="KW-1185">Reference proteome</keyword>
<keyword evidence="1" id="KW-0472">Membrane</keyword>
<dbReference type="SMART" id="SM00267">
    <property type="entry name" value="GGDEF"/>
    <property type="match status" value="1"/>
</dbReference>
<feature type="transmembrane region" description="Helical" evidence="1">
    <location>
        <begin position="12"/>
        <end position="36"/>
    </location>
</feature>
<comment type="caution">
    <text evidence="3">The sequence shown here is derived from an EMBL/GenBank/DDBJ whole genome shotgun (WGS) entry which is preliminary data.</text>
</comment>
<proteinExistence type="predicted"/>
<feature type="domain" description="GGDEF" evidence="2">
    <location>
        <begin position="226"/>
        <end position="358"/>
    </location>
</feature>
<keyword evidence="3" id="KW-0548">Nucleotidyltransferase</keyword>
<dbReference type="Pfam" id="PF00990">
    <property type="entry name" value="GGDEF"/>
    <property type="match status" value="1"/>
</dbReference>
<feature type="transmembrane region" description="Helical" evidence="1">
    <location>
        <begin position="110"/>
        <end position="128"/>
    </location>
</feature>
<dbReference type="EMBL" id="JBHRYN010000010">
    <property type="protein sequence ID" value="MFC3701566.1"/>
    <property type="molecule type" value="Genomic_DNA"/>
</dbReference>
<organism evidence="3 4">
    <name type="scientific">Reinekea marina</name>
    <dbReference type="NCBI Taxonomy" id="1310421"/>
    <lineage>
        <taxon>Bacteria</taxon>
        <taxon>Pseudomonadati</taxon>
        <taxon>Pseudomonadota</taxon>
        <taxon>Gammaproteobacteria</taxon>
        <taxon>Oceanospirillales</taxon>
        <taxon>Saccharospirillaceae</taxon>
        <taxon>Reinekea</taxon>
    </lineage>
</organism>
<dbReference type="RefSeq" id="WP_216000319.1">
    <property type="nucleotide sequence ID" value="NZ_JAUFQI010000001.1"/>
</dbReference>
<dbReference type="InterPro" id="IPR000160">
    <property type="entry name" value="GGDEF_dom"/>
</dbReference>
<evidence type="ECO:0000313" key="4">
    <source>
        <dbReference type="Proteomes" id="UP001595710"/>
    </source>
</evidence>
<protein>
    <submittedName>
        <fullName evidence="3">GGDEF domain-containing protein</fullName>
        <ecNumber evidence="3">2.7.7.65</ecNumber>
    </submittedName>
</protein>
<dbReference type="InterPro" id="IPR052163">
    <property type="entry name" value="DGC-Regulatory_Protein"/>
</dbReference>
<dbReference type="EC" id="2.7.7.65" evidence="3"/>
<gene>
    <name evidence="3" type="ORF">ACFOND_07960</name>
</gene>
<keyword evidence="1" id="KW-1133">Transmembrane helix</keyword>
<dbReference type="PANTHER" id="PTHR46663:SF2">
    <property type="entry name" value="GGDEF DOMAIN-CONTAINING PROTEIN"/>
    <property type="match status" value="1"/>
</dbReference>
<accession>A0ABV7WRV1</accession>
<keyword evidence="1" id="KW-0812">Transmembrane</keyword>
<dbReference type="CDD" id="cd01949">
    <property type="entry name" value="GGDEF"/>
    <property type="match status" value="1"/>
</dbReference>
<name>A0ABV7WRV1_9GAMM</name>
<feature type="transmembrane region" description="Helical" evidence="1">
    <location>
        <begin position="48"/>
        <end position="64"/>
    </location>
</feature>
<evidence type="ECO:0000259" key="2">
    <source>
        <dbReference type="PROSITE" id="PS50887"/>
    </source>
</evidence>
<dbReference type="NCBIfam" id="TIGR00254">
    <property type="entry name" value="GGDEF"/>
    <property type="match status" value="1"/>
</dbReference>
<feature type="transmembrane region" description="Helical" evidence="1">
    <location>
        <begin position="85"/>
        <end position="104"/>
    </location>
</feature>
<evidence type="ECO:0000313" key="3">
    <source>
        <dbReference type="EMBL" id="MFC3701566.1"/>
    </source>
</evidence>